<dbReference type="InterPro" id="IPR050902">
    <property type="entry name" value="ABC_Transporter_SBP"/>
</dbReference>
<dbReference type="EMBL" id="WOSW01000029">
    <property type="protein sequence ID" value="NHO33499.1"/>
    <property type="molecule type" value="Genomic_DNA"/>
</dbReference>
<gene>
    <name evidence="2" type="ORF">GOB84_13190</name>
</gene>
<dbReference type="Proteomes" id="UP000615326">
    <property type="component" value="Unassembled WGS sequence"/>
</dbReference>
<evidence type="ECO:0000313" key="3">
    <source>
        <dbReference type="Proteomes" id="UP000615326"/>
    </source>
</evidence>
<proteinExistence type="predicted"/>
<dbReference type="PANTHER" id="PTHR30535:SF34">
    <property type="entry name" value="MOLYBDATE-BINDING PROTEIN MOLA"/>
    <property type="match status" value="1"/>
</dbReference>
<dbReference type="SUPFAM" id="SSF53807">
    <property type="entry name" value="Helical backbone' metal receptor"/>
    <property type="match status" value="1"/>
</dbReference>
<comment type="caution">
    <text evidence="2">The sequence shown here is derived from an EMBL/GenBank/DDBJ whole genome shotgun (WGS) entry which is preliminary data.</text>
</comment>
<sequence length="279" mass="29723">MNGALHVALVILFLVLSGEAQGRGALHVVSLNLCTDQLLILLANPEQVTGLTPLSRDCSNAVLCERAGNFPVIRPSAENLLARKPDLVLGESFTAETTLLAARSVGADVETFSPVNSLSEIPQQIGRMAGLLGVPERGEALIRAFNDRLSRLSVTTGDSAPVAAIYTANGYITGRDSLPDDVLRHAGFRNFMSLDGNGYTRAIPLEILIARHPDLLILDSSDSGVSLARSMLDNPALQRAFSGPHRLVMPASRWLCGLPQTLDALDALVTARRALEAGQ</sequence>
<accession>A0ABX0KAS4</accession>
<protein>
    <submittedName>
        <fullName evidence="2">ABC transporter substrate-binding protein</fullName>
    </submittedName>
</protein>
<dbReference type="PROSITE" id="PS50983">
    <property type="entry name" value="FE_B12_PBP"/>
    <property type="match status" value="1"/>
</dbReference>
<keyword evidence="3" id="KW-1185">Reference proteome</keyword>
<evidence type="ECO:0000259" key="1">
    <source>
        <dbReference type="PROSITE" id="PS50983"/>
    </source>
</evidence>
<dbReference type="Gene3D" id="3.40.50.1980">
    <property type="entry name" value="Nitrogenase molybdenum iron protein domain"/>
    <property type="match status" value="2"/>
</dbReference>
<feature type="domain" description="Fe/B12 periplasmic-binding" evidence="1">
    <location>
        <begin position="27"/>
        <end position="279"/>
    </location>
</feature>
<dbReference type="Pfam" id="PF01497">
    <property type="entry name" value="Peripla_BP_2"/>
    <property type="match status" value="1"/>
</dbReference>
<reference evidence="2 3" key="1">
    <citation type="journal article" date="2020" name="Int. J. Syst. Evol. Microbiol.">
        <title>Novel acetic acid bacteria from cider fermentations: Acetobacter conturbans sp. nov. and Acetobacter fallax sp. nov.</title>
        <authorList>
            <person name="Sombolestani A.S."/>
            <person name="Cleenwerck I."/>
            <person name="Cnockaert M."/>
            <person name="Borremans W."/>
            <person name="Wieme A.D."/>
            <person name="De Vuyst L."/>
            <person name="Vandamme P."/>
        </authorList>
    </citation>
    <scope>NUCLEOTIDE SEQUENCE [LARGE SCALE GENOMIC DNA]</scope>
    <source>
        <strain evidence="2 3">LMG 1637</strain>
    </source>
</reference>
<evidence type="ECO:0000313" key="2">
    <source>
        <dbReference type="EMBL" id="NHO33499.1"/>
    </source>
</evidence>
<name>A0ABX0KAS4_9PROT</name>
<dbReference type="PANTHER" id="PTHR30535">
    <property type="entry name" value="VITAMIN B12-BINDING PROTEIN"/>
    <property type="match status" value="1"/>
</dbReference>
<organism evidence="2 3">
    <name type="scientific">Acetobacter fallax</name>
    <dbReference type="NCBI Taxonomy" id="1737473"/>
    <lineage>
        <taxon>Bacteria</taxon>
        <taxon>Pseudomonadati</taxon>
        <taxon>Pseudomonadota</taxon>
        <taxon>Alphaproteobacteria</taxon>
        <taxon>Acetobacterales</taxon>
        <taxon>Acetobacteraceae</taxon>
        <taxon>Acetobacter</taxon>
    </lineage>
</organism>
<dbReference type="InterPro" id="IPR002491">
    <property type="entry name" value="ABC_transptr_periplasmic_BD"/>
</dbReference>
<dbReference type="RefSeq" id="WP_173578015.1">
    <property type="nucleotide sequence ID" value="NZ_WOSW01000029.1"/>
</dbReference>